<dbReference type="InterPro" id="IPR043751">
    <property type="entry name" value="DUF5696"/>
</dbReference>
<reference evidence="2 3" key="1">
    <citation type="submission" date="2019-03" db="EMBL/GenBank/DDBJ databases">
        <title>Genomic Encyclopedia of Type Strains, Phase IV (KMG-IV): sequencing the most valuable type-strain genomes for metagenomic binning, comparative biology and taxonomic classification.</title>
        <authorList>
            <person name="Goeker M."/>
        </authorList>
    </citation>
    <scope>NUCLEOTIDE SEQUENCE [LARGE SCALE GENOMIC DNA]</scope>
    <source>
        <strain evidence="2 3">DSM 28697</strain>
    </source>
</reference>
<dbReference type="Pfam" id="PF18952">
    <property type="entry name" value="DUF5696"/>
    <property type="match status" value="1"/>
</dbReference>
<dbReference type="RefSeq" id="WP_133579640.1">
    <property type="nucleotide sequence ID" value="NZ_SNYJ01000004.1"/>
</dbReference>
<protein>
    <recommendedName>
        <fullName evidence="4">Glycosyl hydrolase family 101</fullName>
    </recommendedName>
</protein>
<organism evidence="2 3">
    <name type="scientific">Aureibacillus halotolerans</name>
    <dbReference type="NCBI Taxonomy" id="1508390"/>
    <lineage>
        <taxon>Bacteria</taxon>
        <taxon>Bacillati</taxon>
        <taxon>Bacillota</taxon>
        <taxon>Bacilli</taxon>
        <taxon>Bacillales</taxon>
        <taxon>Bacillaceae</taxon>
        <taxon>Aureibacillus</taxon>
    </lineage>
</organism>
<feature type="compositionally biased region" description="Basic and acidic residues" evidence="1">
    <location>
        <begin position="34"/>
        <end position="49"/>
    </location>
</feature>
<evidence type="ECO:0008006" key="4">
    <source>
        <dbReference type="Google" id="ProtNLM"/>
    </source>
</evidence>
<evidence type="ECO:0000313" key="2">
    <source>
        <dbReference type="EMBL" id="TDQ41034.1"/>
    </source>
</evidence>
<sequence length="765" mass="85409">MSKKQKLVSLLLVITALILGSVWSYSGFAEESKTDHEMNEIASDSRGEDAGSQEDDAIEFQSTSVTTVTKTGLENDDYALFIDEATGNIRIVNKQSNKEWLGAPQADETTLPNNVQFMNSPVHIQYTNGASVSQTYTLKEPSNVVTIEPQEDSLRATFDVKEINVSFALEYRLNDGGLSVTIPQDSIKEAGDVKIISLEVLPFFNAGKESDEGALFLPDGSGALMTFKEEHPLYLSGYSQPIYGPDPTFSTTLGEVFADGLTQMAPPKMNIALPVFGSYRNGTGFLGIVTHGEEQAHINGTPAGIRNIPLYRASVEFLYRKQDVIFIGSSGKIPLFQGQQIDGDRSVQYVLLEDAEANYIGMAKAYRNYLIHAQGVEPSVHEGYALRVNLVGGLQREEIIGTTFIEMTTFDQARSIIEAYADKGIDQIEVTIEGWSKDGLYGNQPEHFPVEKHLGGSRDLERLIAFAKERDVALHLQTNYIRAYEESHGMSESSDAVRGLDREVVEHSNMYVSSRFSNDQELFYLLKPRKAYEEHMSAEMKEFKKLGVTGVHLDYVGNLLYSDQDTEAPMTRHQAVEVWTKALDAFHQRVGDTSVDYGFAYTLGHVDEIRNIPMDSSGFIYMDETVPFYQIAIHGLVPYTAGPSNLRNDATAEFLRAIEYGALPSYRLTYEETSELQRTMANSLFSSSYKDWIDQSVEEYQLLASLHEQTFNQLIVQHEKLSDDVYKTTYENGVYTIVNYNEESTTIDGTTVGGHDYIVSKGEIK</sequence>
<comment type="caution">
    <text evidence="2">The sequence shown here is derived from an EMBL/GenBank/DDBJ whole genome shotgun (WGS) entry which is preliminary data.</text>
</comment>
<evidence type="ECO:0000313" key="3">
    <source>
        <dbReference type="Proteomes" id="UP000295632"/>
    </source>
</evidence>
<proteinExistence type="predicted"/>
<gene>
    <name evidence="2" type="ORF">EV213_10431</name>
</gene>
<dbReference type="OrthoDB" id="9793135at2"/>
<name>A0A4R6UD55_9BACI</name>
<dbReference type="Gene3D" id="3.20.20.80">
    <property type="entry name" value="Glycosidases"/>
    <property type="match status" value="1"/>
</dbReference>
<dbReference type="Proteomes" id="UP000295632">
    <property type="component" value="Unassembled WGS sequence"/>
</dbReference>
<evidence type="ECO:0000256" key="1">
    <source>
        <dbReference type="SAM" id="MobiDB-lite"/>
    </source>
</evidence>
<dbReference type="EMBL" id="SNYJ01000004">
    <property type="protein sequence ID" value="TDQ41034.1"/>
    <property type="molecule type" value="Genomic_DNA"/>
</dbReference>
<accession>A0A4R6UD55</accession>
<keyword evidence="3" id="KW-1185">Reference proteome</keyword>
<dbReference type="AlphaFoldDB" id="A0A4R6UD55"/>
<feature type="region of interest" description="Disordered" evidence="1">
    <location>
        <begin position="34"/>
        <end position="57"/>
    </location>
</feature>